<evidence type="ECO:0008006" key="5">
    <source>
        <dbReference type="Google" id="ProtNLM"/>
    </source>
</evidence>
<dbReference type="EMBL" id="FXWK01000001">
    <property type="protein sequence ID" value="SMQ70982.1"/>
    <property type="molecule type" value="Genomic_DNA"/>
</dbReference>
<keyword evidence="2" id="KW-0732">Signal</keyword>
<reference evidence="4" key="1">
    <citation type="submission" date="2017-04" db="EMBL/GenBank/DDBJ databases">
        <authorList>
            <person name="Varghese N."/>
            <person name="Submissions S."/>
        </authorList>
    </citation>
    <scope>NUCLEOTIDE SEQUENCE [LARGE SCALE GENOMIC DNA]</scope>
</reference>
<dbReference type="Proteomes" id="UP000194474">
    <property type="component" value="Unassembled WGS sequence"/>
</dbReference>
<feature type="region of interest" description="Disordered" evidence="1">
    <location>
        <begin position="97"/>
        <end position="131"/>
    </location>
</feature>
<evidence type="ECO:0000256" key="1">
    <source>
        <dbReference type="SAM" id="MobiDB-lite"/>
    </source>
</evidence>
<accession>A0A1Y6FDS7</accession>
<feature type="signal peptide" evidence="2">
    <location>
        <begin position="1"/>
        <end position="21"/>
    </location>
</feature>
<evidence type="ECO:0000313" key="3">
    <source>
        <dbReference type="EMBL" id="SMQ70982.1"/>
    </source>
</evidence>
<gene>
    <name evidence="3" type="ORF">SAMN06295905_1923</name>
</gene>
<organism evidence="3 4">
    <name type="scientific">Devosia lucknowensis</name>
    <dbReference type="NCBI Taxonomy" id="1096929"/>
    <lineage>
        <taxon>Bacteria</taxon>
        <taxon>Pseudomonadati</taxon>
        <taxon>Pseudomonadota</taxon>
        <taxon>Alphaproteobacteria</taxon>
        <taxon>Hyphomicrobiales</taxon>
        <taxon>Devosiaceae</taxon>
        <taxon>Devosia</taxon>
    </lineage>
</organism>
<dbReference type="RefSeq" id="WP_086470196.1">
    <property type="nucleotide sequence ID" value="NZ_FXWK01000001.1"/>
</dbReference>
<evidence type="ECO:0000256" key="2">
    <source>
        <dbReference type="SAM" id="SignalP"/>
    </source>
</evidence>
<sequence>MRSLSVLALAATLMTAPAALAQDSVAVDLSYIGARLATELGIAPTDLPARVTVSRAIAADVCGIEDSRLGTGCRAIVTSPALLLAVELIVGDGNSARSFAPGQQDGPARDFAPGQQDGPARNSAPGQLKKN</sequence>
<evidence type="ECO:0000313" key="4">
    <source>
        <dbReference type="Proteomes" id="UP000194474"/>
    </source>
</evidence>
<proteinExistence type="predicted"/>
<dbReference type="AlphaFoldDB" id="A0A1Y6FDS7"/>
<keyword evidence="4" id="KW-1185">Reference proteome</keyword>
<protein>
    <recommendedName>
        <fullName evidence="5">UrcA family protein</fullName>
    </recommendedName>
</protein>
<feature type="chain" id="PRO_5012238386" description="UrcA family protein" evidence="2">
    <location>
        <begin position="22"/>
        <end position="131"/>
    </location>
</feature>
<name>A0A1Y6FDS7_9HYPH</name>